<dbReference type="KEGG" id="bxe:Bxe_A3656"/>
<reference evidence="2 3" key="1">
    <citation type="journal article" date="2006" name="Proc. Natl. Acad. Sci. U.S.A.">
        <title>Burkholderia xenovorans LB400 harbors a multi-replicon, 9.73-Mbp genome shaped for versatility.</title>
        <authorList>
            <person name="Chain P.S."/>
            <person name="Denef V.J."/>
            <person name="Konstantinidis K.T."/>
            <person name="Vergez L.M."/>
            <person name="Agullo L."/>
            <person name="Reyes V.L."/>
            <person name="Hauser L."/>
            <person name="Cordova M."/>
            <person name="Gomez L."/>
            <person name="Gonzalez M."/>
            <person name="Land M."/>
            <person name="Lao V."/>
            <person name="Larimer F."/>
            <person name="LiPuma J.J."/>
            <person name="Mahenthiralingam E."/>
            <person name="Malfatti S.A."/>
            <person name="Marx C.J."/>
            <person name="Parnell J.J."/>
            <person name="Ramette A."/>
            <person name="Richardson P."/>
            <person name="Seeger M."/>
            <person name="Smith D."/>
            <person name="Spilker T."/>
            <person name="Sul W.J."/>
            <person name="Tsoi T.V."/>
            <person name="Ulrich L.E."/>
            <person name="Zhulin I.B."/>
            <person name="Tiedje J.M."/>
        </authorList>
    </citation>
    <scope>NUCLEOTIDE SEQUENCE [LARGE SCALE GENOMIC DNA]</scope>
    <source>
        <strain evidence="2 3">LB400</strain>
    </source>
</reference>
<name>Q144A7_PARXL</name>
<feature type="region of interest" description="Disordered" evidence="1">
    <location>
        <begin position="53"/>
        <end position="73"/>
    </location>
</feature>
<gene>
    <name evidence="2" type="ORF">Bxe_A3656</name>
</gene>
<feature type="compositionally biased region" description="Polar residues" evidence="1">
    <location>
        <begin position="54"/>
        <end position="66"/>
    </location>
</feature>
<protein>
    <submittedName>
        <fullName evidence="2">Uncharacterized protein</fullName>
    </submittedName>
</protein>
<dbReference type="STRING" id="266265.Bxe_A3656"/>
<organism evidence="2 3">
    <name type="scientific">Paraburkholderia xenovorans (strain LB400)</name>
    <dbReference type="NCBI Taxonomy" id="266265"/>
    <lineage>
        <taxon>Bacteria</taxon>
        <taxon>Pseudomonadati</taxon>
        <taxon>Pseudomonadota</taxon>
        <taxon>Betaproteobacteria</taxon>
        <taxon>Burkholderiales</taxon>
        <taxon>Burkholderiaceae</taxon>
        <taxon>Paraburkholderia</taxon>
    </lineage>
</organism>
<evidence type="ECO:0000313" key="3">
    <source>
        <dbReference type="Proteomes" id="UP000001817"/>
    </source>
</evidence>
<accession>Q144A7</accession>
<dbReference type="EMBL" id="CP000270">
    <property type="protein sequence ID" value="ABE29332.1"/>
    <property type="molecule type" value="Genomic_DNA"/>
</dbReference>
<sequence length="384" mass="43223">MTVRSIPVAPFRTLLRQFFVVHKPLNPSVFHVRPYHVKSIRCGNSLVAGGASMGTASNVPPGTNSNADDRRTERARRRYDRLAARYLPAWAPDPLVLRFHERLQDLAFARFERRAWGGNESSSKESWYAAALERTARLSTYHADMRSVWETLKTTPANPGYNISRDGDKNISLLLLMLDGIVGRFHSAPKLPPAARKRSLARVVEAGTKLLEAIEAAPETRSIFRSALGDYIGQLYLAEREASAEQEIPGYGWFLMLSDRQPTYLREPGQDANASWSSWTAAERNVWMLDTVAELSLTEPLRLALQRVEQLRQRAPAVAQPGRQDSGLLPFLVRELSATMRMIYGRPLHNAVALLVSAIANLQNPLSRDDIRPYLRQTRKASQR</sequence>
<proteinExistence type="predicted"/>
<keyword evidence="3" id="KW-1185">Reference proteome</keyword>
<dbReference type="Proteomes" id="UP000001817">
    <property type="component" value="Chromosome 1"/>
</dbReference>
<evidence type="ECO:0000313" key="2">
    <source>
        <dbReference type="EMBL" id="ABE29332.1"/>
    </source>
</evidence>
<evidence type="ECO:0000256" key="1">
    <source>
        <dbReference type="SAM" id="MobiDB-lite"/>
    </source>
</evidence>
<dbReference type="AlphaFoldDB" id="Q144A7"/>